<gene>
    <name evidence="2" type="ORF">J34TS1_59210</name>
</gene>
<organism evidence="2 3">
    <name type="scientific">Paenibacillus azoreducens</name>
    <dbReference type="NCBI Taxonomy" id="116718"/>
    <lineage>
        <taxon>Bacteria</taxon>
        <taxon>Bacillati</taxon>
        <taxon>Bacillota</taxon>
        <taxon>Bacilli</taxon>
        <taxon>Bacillales</taxon>
        <taxon>Paenibacillaceae</taxon>
        <taxon>Paenibacillus</taxon>
    </lineage>
</organism>
<dbReference type="InterPro" id="IPR007138">
    <property type="entry name" value="ABM_dom"/>
</dbReference>
<dbReference type="Gene3D" id="3.30.70.100">
    <property type="match status" value="1"/>
</dbReference>
<dbReference type="Proteomes" id="UP000682811">
    <property type="component" value="Unassembled WGS sequence"/>
</dbReference>
<keyword evidence="3" id="KW-1185">Reference proteome</keyword>
<name>A0A919YGC7_9BACL</name>
<evidence type="ECO:0000313" key="2">
    <source>
        <dbReference type="EMBL" id="GIO51156.1"/>
    </source>
</evidence>
<dbReference type="RefSeq" id="WP_194234757.1">
    <property type="nucleotide sequence ID" value="NZ_AP025343.1"/>
</dbReference>
<dbReference type="AlphaFoldDB" id="A0A919YGC7"/>
<sequence>MNKFAMYGKLTALPGKRDELVGILLEAADILQSNANCDLYIVNVSDDYPDTVWVTELWKDQEAHAASLADTKVLELLQRGRPLIAGGEPLQLRPVGGKGL</sequence>
<evidence type="ECO:0000259" key="1">
    <source>
        <dbReference type="PROSITE" id="PS51725"/>
    </source>
</evidence>
<dbReference type="EMBL" id="BORT01000045">
    <property type="protein sequence ID" value="GIO51156.1"/>
    <property type="molecule type" value="Genomic_DNA"/>
</dbReference>
<protein>
    <recommendedName>
        <fullName evidence="1">ABM domain-containing protein</fullName>
    </recommendedName>
</protein>
<accession>A0A919YGC7</accession>
<dbReference type="InterPro" id="IPR011008">
    <property type="entry name" value="Dimeric_a/b-barrel"/>
</dbReference>
<dbReference type="SUPFAM" id="SSF54909">
    <property type="entry name" value="Dimeric alpha+beta barrel"/>
    <property type="match status" value="1"/>
</dbReference>
<dbReference type="PROSITE" id="PS51725">
    <property type="entry name" value="ABM"/>
    <property type="match status" value="1"/>
</dbReference>
<comment type="caution">
    <text evidence="2">The sequence shown here is derived from an EMBL/GenBank/DDBJ whole genome shotgun (WGS) entry which is preliminary data.</text>
</comment>
<proteinExistence type="predicted"/>
<evidence type="ECO:0000313" key="3">
    <source>
        <dbReference type="Proteomes" id="UP000682811"/>
    </source>
</evidence>
<feature type="domain" description="ABM" evidence="1">
    <location>
        <begin position="4"/>
        <end position="92"/>
    </location>
</feature>
<dbReference type="Pfam" id="PF03992">
    <property type="entry name" value="ABM"/>
    <property type="match status" value="1"/>
</dbReference>
<reference evidence="2 3" key="1">
    <citation type="submission" date="2021-03" db="EMBL/GenBank/DDBJ databases">
        <title>Antimicrobial resistance genes in bacteria isolated from Japanese honey, and their potential for conferring macrolide and lincosamide resistance in the American foulbrood pathogen Paenibacillus larvae.</title>
        <authorList>
            <person name="Okamoto M."/>
            <person name="Kumagai M."/>
            <person name="Kanamori H."/>
            <person name="Takamatsu D."/>
        </authorList>
    </citation>
    <scope>NUCLEOTIDE SEQUENCE [LARGE SCALE GENOMIC DNA]</scope>
    <source>
        <strain evidence="2 3">J34TS1</strain>
    </source>
</reference>